<dbReference type="SUPFAM" id="SSF51206">
    <property type="entry name" value="cAMP-binding domain-like"/>
    <property type="match status" value="1"/>
</dbReference>
<dbReference type="GO" id="GO:0006355">
    <property type="term" value="P:regulation of DNA-templated transcription"/>
    <property type="evidence" value="ECO:0007669"/>
    <property type="project" value="InterPro"/>
</dbReference>
<dbReference type="GO" id="GO:0003677">
    <property type="term" value="F:DNA binding"/>
    <property type="evidence" value="ECO:0007669"/>
    <property type="project" value="UniProtKB-KW"/>
</dbReference>
<evidence type="ECO:0000313" key="5">
    <source>
        <dbReference type="EMBL" id="APC38955.1"/>
    </source>
</evidence>
<dbReference type="Proteomes" id="UP000182569">
    <property type="component" value="Chromosome"/>
</dbReference>
<dbReference type="Pfam" id="PF13545">
    <property type="entry name" value="HTH_Crp_2"/>
    <property type="match status" value="1"/>
</dbReference>
<dbReference type="InterPro" id="IPR014710">
    <property type="entry name" value="RmlC-like_jellyroll"/>
</dbReference>
<keyword evidence="1" id="KW-0805">Transcription regulation</keyword>
<dbReference type="EMBL" id="CP015756">
    <property type="protein sequence ID" value="APC38955.1"/>
    <property type="molecule type" value="Genomic_DNA"/>
</dbReference>
<evidence type="ECO:0000256" key="3">
    <source>
        <dbReference type="ARBA" id="ARBA00023163"/>
    </source>
</evidence>
<organism evidence="5 6">
    <name type="scientific">Clostridium estertheticum subsp. estertheticum</name>
    <dbReference type="NCBI Taxonomy" id="1552"/>
    <lineage>
        <taxon>Bacteria</taxon>
        <taxon>Bacillati</taxon>
        <taxon>Bacillota</taxon>
        <taxon>Clostridia</taxon>
        <taxon>Eubacteriales</taxon>
        <taxon>Clostridiaceae</taxon>
        <taxon>Clostridium</taxon>
    </lineage>
</organism>
<keyword evidence="6" id="KW-1185">Reference proteome</keyword>
<accession>A0A1J0GCF1</accession>
<protein>
    <recommendedName>
        <fullName evidence="4">HTH crp-type domain-containing protein</fullName>
    </recommendedName>
</protein>
<dbReference type="InterPro" id="IPR018490">
    <property type="entry name" value="cNMP-bd_dom_sf"/>
</dbReference>
<dbReference type="AlphaFoldDB" id="A0A1J0GCF1"/>
<name>A0A1J0GCF1_9CLOT</name>
<feature type="domain" description="HTH crp-type" evidence="4">
    <location>
        <begin position="145"/>
        <end position="213"/>
    </location>
</feature>
<proteinExistence type="predicted"/>
<gene>
    <name evidence="5" type="ORF">A7L45_02180</name>
</gene>
<evidence type="ECO:0000313" key="6">
    <source>
        <dbReference type="Proteomes" id="UP000182569"/>
    </source>
</evidence>
<dbReference type="SUPFAM" id="SSF46785">
    <property type="entry name" value="Winged helix' DNA-binding domain"/>
    <property type="match status" value="1"/>
</dbReference>
<evidence type="ECO:0000259" key="4">
    <source>
        <dbReference type="PROSITE" id="PS51063"/>
    </source>
</evidence>
<keyword evidence="2" id="KW-0238">DNA-binding</keyword>
<dbReference type="STRING" id="1552.A7L45_02180"/>
<dbReference type="InterPro" id="IPR012318">
    <property type="entry name" value="HTH_CRP"/>
</dbReference>
<evidence type="ECO:0000256" key="1">
    <source>
        <dbReference type="ARBA" id="ARBA00023015"/>
    </source>
</evidence>
<dbReference type="Gene3D" id="2.60.120.10">
    <property type="entry name" value="Jelly Rolls"/>
    <property type="match status" value="1"/>
</dbReference>
<sequence length="222" mass="25743">MINMLFSSKLFENIRLTKKTMNYLEDYIISCEIKDEKQFLYNELLDNRIILILDGSFSLNLTLSSGSKTPLKIYTKKDVIIKNELSSINYNSIFICTKKVKYISIREDAIRELLPNDPSLLCNYLNIKEELICHLLNKIELSLEKNNLVKICKYILFETSNLCNNTISLLYTMETLSDVLGMSNSTLYRKVNYLKRHGIISLNNKTIKVLDMDKLQALMTAI</sequence>
<dbReference type="InterPro" id="IPR036390">
    <property type="entry name" value="WH_DNA-bd_sf"/>
</dbReference>
<evidence type="ECO:0000256" key="2">
    <source>
        <dbReference type="ARBA" id="ARBA00023125"/>
    </source>
</evidence>
<dbReference type="KEGG" id="ceu:A7L45_02180"/>
<dbReference type="PROSITE" id="PS51063">
    <property type="entry name" value="HTH_CRP_2"/>
    <property type="match status" value="1"/>
</dbReference>
<keyword evidence="3" id="KW-0804">Transcription</keyword>
<reference evidence="6" key="1">
    <citation type="journal article" date="2016" name="Front. Microbiol.">
        <title>Complete Genome Sequence of Clostridium estertheticum DSM 8809, a Microbe Identified in Spoiled Vacuum Packed Beef.</title>
        <authorList>
            <person name="Yu Z."/>
            <person name="Gunn L."/>
            <person name="Brennan E."/>
            <person name="Reid R."/>
            <person name="Wall P.G."/>
            <person name="Gaora O.P."/>
            <person name="Hurley D."/>
            <person name="Bolton D."/>
            <person name="Fanning S."/>
        </authorList>
    </citation>
    <scope>NUCLEOTIDE SEQUENCE [LARGE SCALE GENOMIC DNA]</scope>
    <source>
        <strain evidence="6">DSM 8809</strain>
    </source>
</reference>